<keyword evidence="2" id="KW-1185">Reference proteome</keyword>
<evidence type="ECO:0000313" key="1">
    <source>
        <dbReference type="EMBL" id="KAK7173984.1"/>
    </source>
</evidence>
<comment type="caution">
    <text evidence="1">The sequence shown here is derived from an EMBL/GenBank/DDBJ whole genome shotgun (WGS) entry which is preliminary data.</text>
</comment>
<dbReference type="EMBL" id="JAYKXH010000003">
    <property type="protein sequence ID" value="KAK7173984.1"/>
    <property type="molecule type" value="Genomic_DNA"/>
</dbReference>
<accession>A0AAN9DGL3</accession>
<reference evidence="1 2" key="1">
    <citation type="submission" date="2024-02" db="EMBL/GenBank/DDBJ databases">
        <title>Chromosome-level genome assembly of the Eurasian Minnow (Phoxinus phoxinus).</title>
        <authorList>
            <person name="Oriowo T.O."/>
            <person name="Martin S."/>
            <person name="Stange M."/>
            <person name="Chrysostomakis Y."/>
            <person name="Brown T."/>
            <person name="Winkler S."/>
            <person name="Kukowka S."/>
            <person name="Myers E.W."/>
            <person name="Bohne A."/>
        </authorList>
    </citation>
    <scope>NUCLEOTIDE SEQUENCE [LARGE SCALE GENOMIC DNA]</scope>
    <source>
        <strain evidence="1">ZFMK-TIS-60720</strain>
        <tissue evidence="1">Whole Organism</tissue>
    </source>
</reference>
<name>A0AAN9DGL3_9TELE</name>
<evidence type="ECO:0000313" key="2">
    <source>
        <dbReference type="Proteomes" id="UP001364617"/>
    </source>
</evidence>
<proteinExistence type="predicted"/>
<sequence>MKQRLVFLHLLDHTTTNSRKSWVEVFPFTGIRAHKSQYNTKCPKEAERRSNEVNRHCEESVLPVPVQPRYDEPYWRPDVPVPCEESFRYEPFLDPGLYSTSHAGMVSRDNGMSLTHEKLPHPSQLMRRRKRSQGLQEPTAKVLKHIGELRMRQRHINALKGDKWWGATAVPSPEESRSPTEAGNEQLLGLTAGISFSTMLLDSPDVTMTKPYEAASSLTHQQYLFRGYEQLLDLAPGGNPMMAFVAGTAHRSVLMADDAMVNPAGSDVLFRSIDDEITLLQNLQFF</sequence>
<protein>
    <submittedName>
        <fullName evidence="1">Uncharacterized protein</fullName>
    </submittedName>
</protein>
<organism evidence="1 2">
    <name type="scientific">Phoxinus phoxinus</name>
    <name type="common">Eurasian minnow</name>
    <dbReference type="NCBI Taxonomy" id="58324"/>
    <lineage>
        <taxon>Eukaryota</taxon>
        <taxon>Metazoa</taxon>
        <taxon>Chordata</taxon>
        <taxon>Craniata</taxon>
        <taxon>Vertebrata</taxon>
        <taxon>Euteleostomi</taxon>
        <taxon>Actinopterygii</taxon>
        <taxon>Neopterygii</taxon>
        <taxon>Teleostei</taxon>
        <taxon>Ostariophysi</taxon>
        <taxon>Cypriniformes</taxon>
        <taxon>Leuciscidae</taxon>
        <taxon>Phoxininae</taxon>
        <taxon>Phoxinus</taxon>
    </lineage>
</organism>
<gene>
    <name evidence="1" type="ORF">R3I93_003727</name>
</gene>
<dbReference type="Proteomes" id="UP001364617">
    <property type="component" value="Unassembled WGS sequence"/>
</dbReference>
<dbReference type="AlphaFoldDB" id="A0AAN9DGL3"/>